<evidence type="ECO:0000313" key="5">
    <source>
        <dbReference type="Proteomes" id="UP000240569"/>
    </source>
</evidence>
<protein>
    <recommendedName>
        <fullName evidence="3">Leucine-binding protein domain-containing protein</fullName>
    </recommendedName>
</protein>
<feature type="domain" description="Leucine-binding protein" evidence="3">
    <location>
        <begin position="44"/>
        <end position="366"/>
    </location>
</feature>
<proteinExistence type="predicted"/>
<keyword evidence="2" id="KW-0472">Membrane</keyword>
<dbReference type="Pfam" id="PF13458">
    <property type="entry name" value="Peripla_BP_6"/>
    <property type="match status" value="1"/>
</dbReference>
<comment type="caution">
    <text evidence="4">The sequence shown here is derived from an EMBL/GenBank/DDBJ whole genome shotgun (WGS) entry which is preliminary data.</text>
</comment>
<reference evidence="4 5" key="1">
    <citation type="submission" date="2017-04" db="EMBL/GenBank/DDBJ databases">
        <title>Novel microbial lineages endemic to geothermal iron-oxide mats fill important gaps in the evolutionary history of Archaea.</title>
        <authorList>
            <person name="Jay Z.J."/>
            <person name="Beam J.P."/>
            <person name="Dlakic M."/>
            <person name="Rusch D.B."/>
            <person name="Kozubal M.A."/>
            <person name="Inskeep W.P."/>
        </authorList>
    </citation>
    <scope>NUCLEOTIDE SEQUENCE [LARGE SCALE GENOMIC DNA]</scope>
    <source>
        <strain evidence="4">BE_D</strain>
    </source>
</reference>
<evidence type="ECO:0000256" key="1">
    <source>
        <dbReference type="ARBA" id="ARBA00022729"/>
    </source>
</evidence>
<dbReference type="EMBL" id="NEXD01000013">
    <property type="protein sequence ID" value="PSN86096.1"/>
    <property type="molecule type" value="Genomic_DNA"/>
</dbReference>
<dbReference type="InterPro" id="IPR028082">
    <property type="entry name" value="Peripla_BP_I"/>
</dbReference>
<feature type="transmembrane region" description="Helical" evidence="2">
    <location>
        <begin position="12"/>
        <end position="32"/>
    </location>
</feature>
<evidence type="ECO:0000256" key="2">
    <source>
        <dbReference type="SAM" id="Phobius"/>
    </source>
</evidence>
<dbReference type="Proteomes" id="UP000240569">
    <property type="component" value="Unassembled WGS sequence"/>
</dbReference>
<dbReference type="CDD" id="cd06340">
    <property type="entry name" value="PBP1_ABC_ligand_binding-like"/>
    <property type="match status" value="1"/>
</dbReference>
<keyword evidence="2" id="KW-1133">Transmembrane helix</keyword>
<keyword evidence="2" id="KW-0812">Transmembrane</keyword>
<evidence type="ECO:0000313" key="4">
    <source>
        <dbReference type="EMBL" id="PSN86096.1"/>
    </source>
</evidence>
<dbReference type="InterPro" id="IPR028081">
    <property type="entry name" value="Leu-bd"/>
</dbReference>
<keyword evidence="1" id="KW-0732">Signal</keyword>
<dbReference type="InterPro" id="IPR051010">
    <property type="entry name" value="BCAA_transport"/>
</dbReference>
<accession>A0A2R6AIA0</accession>
<dbReference type="Gene3D" id="3.40.50.2300">
    <property type="match status" value="2"/>
</dbReference>
<sequence>MHTLNSKRGISKFILSVILIVILIAGIGIYLATRHTSTSAPPKTVYIAAFFPLSGSLAYFGQTSLDAAKLAAHDINAQGGIKALGGANISIIAVDTTSDPSNAYSIVSNFLSTHKNISAAIGLYASGLTLPVLPLFQKYQIPLIHTAFSNLATNANYTFGFRIAPNATVFGTAMVNFLEYLNNQYHLNLTRVALVYENDAYGSGVAQAILSILSQLSQYTVVLNEPYSLAGFVNAQPVISAVEKANPQVILEVSYLSDAELIVKGLRAQGINVPIIGGSGGFPLAQFYQALGNLTNGIFSAAAFNPFENKSIAQQVGQEFLSTYGFEMPEAAGSYYAAVWVIADAINYAGSANPIKIDQALHKIVITSGGALILPEDKIAFDSIGANIYAEPVIGQWQNGKFVAVYPENLATAKIQLPS</sequence>
<name>A0A2R6AIA0_9ARCH</name>
<evidence type="ECO:0000259" key="3">
    <source>
        <dbReference type="Pfam" id="PF13458"/>
    </source>
</evidence>
<dbReference type="AlphaFoldDB" id="A0A2R6AIA0"/>
<dbReference type="PANTHER" id="PTHR30483">
    <property type="entry name" value="LEUCINE-SPECIFIC-BINDING PROTEIN"/>
    <property type="match status" value="1"/>
</dbReference>
<dbReference type="SUPFAM" id="SSF53822">
    <property type="entry name" value="Periplasmic binding protein-like I"/>
    <property type="match status" value="1"/>
</dbReference>
<organism evidence="4 5">
    <name type="scientific">Candidatus Marsarchaeota G1 archaeon BE_D</name>
    <dbReference type="NCBI Taxonomy" id="1978156"/>
    <lineage>
        <taxon>Archaea</taxon>
        <taxon>Candidatus Marsarchaeota</taxon>
        <taxon>Candidatus Marsarchaeota group 1</taxon>
    </lineage>
</organism>
<gene>
    <name evidence="4" type="ORF">B9Q02_03715</name>
</gene>